<dbReference type="InterPro" id="IPR036291">
    <property type="entry name" value="NAD(P)-bd_dom_sf"/>
</dbReference>
<evidence type="ECO:0000313" key="2">
    <source>
        <dbReference type="Proteomes" id="UP000523795"/>
    </source>
</evidence>
<gene>
    <name evidence="1" type="ORF">HER39_07360</name>
</gene>
<keyword evidence="2" id="KW-1185">Reference proteome</keyword>
<feature type="non-terminal residue" evidence="1">
    <location>
        <position position="1"/>
    </location>
</feature>
<organism evidence="1 2">
    <name type="scientific">Arthrobacter deserti</name>
    <dbReference type="NCBI Taxonomy" id="1742687"/>
    <lineage>
        <taxon>Bacteria</taxon>
        <taxon>Bacillati</taxon>
        <taxon>Actinomycetota</taxon>
        <taxon>Actinomycetes</taxon>
        <taxon>Micrococcales</taxon>
        <taxon>Micrococcaceae</taxon>
        <taxon>Arthrobacter</taxon>
    </lineage>
</organism>
<name>A0ABX1JP40_9MICC</name>
<dbReference type="Proteomes" id="UP000523795">
    <property type="component" value="Unassembled WGS sequence"/>
</dbReference>
<proteinExistence type="predicted"/>
<evidence type="ECO:0000313" key="1">
    <source>
        <dbReference type="EMBL" id="NKX50385.1"/>
    </source>
</evidence>
<dbReference type="SUPFAM" id="SSF51735">
    <property type="entry name" value="NAD(P)-binding Rossmann-fold domains"/>
    <property type="match status" value="1"/>
</dbReference>
<feature type="non-terminal residue" evidence="1">
    <location>
        <position position="99"/>
    </location>
</feature>
<comment type="caution">
    <text evidence="1">The sequence shown here is derived from an EMBL/GenBank/DDBJ whole genome shotgun (WGS) entry which is preliminary data.</text>
</comment>
<dbReference type="EMBL" id="JAAZSR010000086">
    <property type="protein sequence ID" value="NKX50385.1"/>
    <property type="molecule type" value="Genomic_DNA"/>
</dbReference>
<sequence length="99" mass="10349">VIATASQRHHARLRELGAVPVEYGEGLVQRVRELAPEGVDAAAGFIGGALAGTLAVLREGGRHASIVDPAVRDQGGSYVWVRPEGKKLELLTALADAGR</sequence>
<dbReference type="Gene3D" id="3.40.50.720">
    <property type="entry name" value="NAD(P)-binding Rossmann-like Domain"/>
    <property type="match status" value="1"/>
</dbReference>
<accession>A0ABX1JP40</accession>
<protein>
    <submittedName>
        <fullName evidence="1">NADP-dependent oxidoreductase</fullName>
    </submittedName>
</protein>
<reference evidence="1 2" key="1">
    <citation type="submission" date="2020-04" db="EMBL/GenBank/DDBJ databases">
        <authorList>
            <person name="Liu S."/>
        </authorList>
    </citation>
    <scope>NUCLEOTIDE SEQUENCE [LARGE SCALE GENOMIC DNA]</scope>
    <source>
        <strain evidence="1 2">CGMCC 1.15091</strain>
    </source>
</reference>